<dbReference type="Gene3D" id="3.40.50.2000">
    <property type="entry name" value="Glycogen Phosphorylase B"/>
    <property type="match status" value="2"/>
</dbReference>
<dbReference type="CDD" id="cd03801">
    <property type="entry name" value="GT4_PimA-like"/>
    <property type="match status" value="1"/>
</dbReference>
<organism evidence="3 4">
    <name type="scientific">Roseibium aggregatum</name>
    <dbReference type="NCBI Taxonomy" id="187304"/>
    <lineage>
        <taxon>Bacteria</taxon>
        <taxon>Pseudomonadati</taxon>
        <taxon>Pseudomonadota</taxon>
        <taxon>Alphaproteobacteria</taxon>
        <taxon>Hyphomicrobiales</taxon>
        <taxon>Stappiaceae</taxon>
        <taxon>Roseibium</taxon>
    </lineage>
</organism>
<feature type="domain" description="Glycosyltransferase subfamily 4-like N-terminal" evidence="2">
    <location>
        <begin position="29"/>
        <end position="192"/>
    </location>
</feature>
<feature type="domain" description="Glycosyl transferase family 1" evidence="1">
    <location>
        <begin position="200"/>
        <end position="345"/>
    </location>
</feature>
<protein>
    <submittedName>
        <fullName evidence="3">Glycosyltransferase family 4 protein</fullName>
    </submittedName>
</protein>
<dbReference type="GO" id="GO:0016758">
    <property type="term" value="F:hexosyltransferase activity"/>
    <property type="evidence" value="ECO:0007669"/>
    <property type="project" value="TreeGrafter"/>
</dbReference>
<dbReference type="Pfam" id="PF00534">
    <property type="entry name" value="Glycos_transf_1"/>
    <property type="match status" value="1"/>
</dbReference>
<dbReference type="PANTHER" id="PTHR45947:SF3">
    <property type="entry name" value="SULFOQUINOVOSYL TRANSFERASE SQD2"/>
    <property type="match status" value="1"/>
</dbReference>
<reference evidence="3" key="1">
    <citation type="submission" date="2020-05" db="EMBL/GenBank/DDBJ databases">
        <title>Identification of trans-AT polyketide cluster in two marine bacteria, producers of a novel glutaramide-containing polyketide sesbanimide D and analogs.</title>
        <authorList>
            <person name="Kacar D."/>
            <person name="Rodriguez P."/>
            <person name="Canedo L."/>
            <person name="Gonzalez E."/>
            <person name="Galan B."/>
            <person name="De La Calle F."/>
            <person name="Garcia J.L."/>
        </authorList>
    </citation>
    <scope>NUCLEOTIDE SEQUENCE</scope>
    <source>
        <strain evidence="3">PHM038</strain>
    </source>
</reference>
<gene>
    <name evidence="3" type="ORF">HK439_22065</name>
</gene>
<evidence type="ECO:0000259" key="1">
    <source>
        <dbReference type="Pfam" id="PF00534"/>
    </source>
</evidence>
<sequence>MTHVEGAEGLEDFRDVHLLHVVRQYAPMVGGLEDFVRNLVARQKGRFASVRVLTLDRLFIDPDRRLPEDVILDGIPVHRIPFYGSSRYPVAPAVFSSLGEAGLIHVHAVDFFFDALALTKPFHRRKLVATTHGGFFHTEQSRGLKKVWLNTMTRLSSRFYDGIACCSENDLAMFRRLAPSRTRLIENGVDLSKFHDASAPAPEKRIVTIGRFSANKRLDRTLDALQYLVRTDPAWQLDIIGSPSDLSVADLEDLTAARGLERHVHLHLGLSDEQVRDVLSASSIFVSASEYEGFGIALIEALSAGLIPVVQPNTAFRSLAERHPMVHLADFADPEQAAGTITHAMAELVRDPVTRQSAIVSAGQHGWTAAAAAYDALYRSVLG</sequence>
<dbReference type="SUPFAM" id="SSF53756">
    <property type="entry name" value="UDP-Glycosyltransferase/glycogen phosphorylase"/>
    <property type="match status" value="1"/>
</dbReference>
<dbReference type="AlphaFoldDB" id="A0A926P0L9"/>
<evidence type="ECO:0000259" key="2">
    <source>
        <dbReference type="Pfam" id="PF13439"/>
    </source>
</evidence>
<dbReference type="Pfam" id="PF13439">
    <property type="entry name" value="Glyco_transf_4"/>
    <property type="match status" value="1"/>
</dbReference>
<name>A0A926P0L9_9HYPH</name>
<dbReference type="EMBL" id="JABFCZ010000028">
    <property type="protein sequence ID" value="MBD1548954.1"/>
    <property type="molecule type" value="Genomic_DNA"/>
</dbReference>
<evidence type="ECO:0000313" key="4">
    <source>
        <dbReference type="Proteomes" id="UP000598467"/>
    </source>
</evidence>
<dbReference type="InterPro" id="IPR028098">
    <property type="entry name" value="Glyco_trans_4-like_N"/>
</dbReference>
<dbReference type="InterPro" id="IPR001296">
    <property type="entry name" value="Glyco_trans_1"/>
</dbReference>
<comment type="caution">
    <text evidence="3">The sequence shown here is derived from an EMBL/GenBank/DDBJ whole genome shotgun (WGS) entry which is preliminary data.</text>
</comment>
<accession>A0A926P0L9</accession>
<evidence type="ECO:0000313" key="3">
    <source>
        <dbReference type="EMBL" id="MBD1548954.1"/>
    </source>
</evidence>
<dbReference type="InterPro" id="IPR050194">
    <property type="entry name" value="Glycosyltransferase_grp1"/>
</dbReference>
<dbReference type="PANTHER" id="PTHR45947">
    <property type="entry name" value="SULFOQUINOVOSYL TRANSFERASE SQD2"/>
    <property type="match status" value="1"/>
</dbReference>
<dbReference type="Proteomes" id="UP000598467">
    <property type="component" value="Unassembled WGS sequence"/>
</dbReference>
<proteinExistence type="predicted"/>